<keyword evidence="1" id="KW-0472">Membrane</keyword>
<proteinExistence type="predicted"/>
<dbReference type="RefSeq" id="WP_101814976.1">
    <property type="nucleotide sequence ID" value="NZ_PJZF01000002.1"/>
</dbReference>
<comment type="caution">
    <text evidence="2">The sequence shown here is derived from an EMBL/GenBank/DDBJ whole genome shotgun (WGS) entry which is preliminary data.</text>
</comment>
<evidence type="ECO:0000313" key="3">
    <source>
        <dbReference type="Proteomes" id="UP000234240"/>
    </source>
</evidence>
<dbReference type="EMBL" id="PJZF01000002">
    <property type="protein sequence ID" value="PLR41196.1"/>
    <property type="molecule type" value="Genomic_DNA"/>
</dbReference>
<protein>
    <submittedName>
        <fullName evidence="2">Uncharacterized protein</fullName>
    </submittedName>
</protein>
<feature type="transmembrane region" description="Helical" evidence="1">
    <location>
        <begin position="37"/>
        <end position="70"/>
    </location>
</feature>
<organism evidence="2 3">
    <name type="scientific">Chimaeribacter californicus</name>
    <dbReference type="NCBI Taxonomy" id="2060067"/>
    <lineage>
        <taxon>Bacteria</taxon>
        <taxon>Pseudomonadati</taxon>
        <taxon>Pseudomonadota</taxon>
        <taxon>Gammaproteobacteria</taxon>
        <taxon>Enterobacterales</taxon>
        <taxon>Yersiniaceae</taxon>
        <taxon>Chimaeribacter</taxon>
    </lineage>
</organism>
<evidence type="ECO:0000313" key="2">
    <source>
        <dbReference type="EMBL" id="PLR41196.1"/>
    </source>
</evidence>
<dbReference type="Proteomes" id="UP000234240">
    <property type="component" value="Unassembled WGS sequence"/>
</dbReference>
<gene>
    <name evidence="2" type="ORF">CYR55_04655</name>
</gene>
<sequence length="91" mass="9824">MHTLVAIASGFCLLWLVQRLARFFNLRPGIADRAFALLWLVACAIHGLMGIAAGYSIAMELAVGTLVFLVPPAGLAARRRYAARNKDTGQP</sequence>
<keyword evidence="3" id="KW-1185">Reference proteome</keyword>
<name>A0A2N5EFB8_9GAMM</name>
<accession>A0A2N5EFB8</accession>
<keyword evidence="1" id="KW-1133">Transmembrane helix</keyword>
<dbReference type="AlphaFoldDB" id="A0A2N5EFB8"/>
<reference evidence="2 3" key="1">
    <citation type="submission" date="2017-12" db="EMBL/GenBank/DDBJ databases">
        <title>Characterization of six clinical isolates of Enterochimera gen. nov., a novel genus of the Yersiniaciae family and the three species Enterochimera arupensis sp. nov., Enterochimera coloradensis sp. nov, and Enterochimera californica sp. nov.</title>
        <authorList>
            <person name="Rossi A."/>
            <person name="Fisher M."/>
        </authorList>
    </citation>
    <scope>NUCLEOTIDE SEQUENCE [LARGE SCALE GENOMIC DNA]</scope>
    <source>
        <strain evidence="3">2015-Iso6</strain>
    </source>
</reference>
<keyword evidence="1" id="KW-0812">Transmembrane</keyword>
<evidence type="ECO:0000256" key="1">
    <source>
        <dbReference type="SAM" id="Phobius"/>
    </source>
</evidence>